<proteinExistence type="predicted"/>
<dbReference type="Gene3D" id="3.90.190.10">
    <property type="entry name" value="Protein tyrosine phosphatase superfamily"/>
    <property type="match status" value="2"/>
</dbReference>
<dbReference type="FunFam" id="3.90.190.10:FF:000110">
    <property type="entry name" value="PPS1p Protein phosphatase"/>
    <property type="match status" value="1"/>
</dbReference>
<dbReference type="GO" id="GO:0005634">
    <property type="term" value="C:nucleus"/>
    <property type="evidence" value="ECO:0007669"/>
    <property type="project" value="GOC"/>
</dbReference>
<keyword evidence="2" id="KW-0904">Protein phosphatase</keyword>
<dbReference type="PROSITE" id="PS00383">
    <property type="entry name" value="TYR_PHOSPHATASE_1"/>
    <property type="match status" value="1"/>
</dbReference>
<dbReference type="Proteomes" id="UP000800092">
    <property type="component" value="Unassembled WGS sequence"/>
</dbReference>
<dbReference type="InterPro" id="IPR053239">
    <property type="entry name" value="Dual_spec_PTase"/>
</dbReference>
<dbReference type="PROSITE" id="PS50056">
    <property type="entry name" value="TYR_PHOSPHATASE_2"/>
    <property type="match status" value="2"/>
</dbReference>
<feature type="region of interest" description="Disordered" evidence="3">
    <location>
        <begin position="173"/>
        <end position="196"/>
    </location>
</feature>
<evidence type="ECO:0000256" key="2">
    <source>
        <dbReference type="ARBA" id="ARBA00022912"/>
    </source>
</evidence>
<dbReference type="CDD" id="cd14516">
    <property type="entry name" value="DSP_fungal_PPS1"/>
    <property type="match status" value="1"/>
</dbReference>
<keyword evidence="7" id="KW-1185">Reference proteome</keyword>
<dbReference type="Pfam" id="PF00782">
    <property type="entry name" value="DSPc"/>
    <property type="match status" value="1"/>
</dbReference>
<dbReference type="AlphaFoldDB" id="A0A6A6HQM2"/>
<dbReference type="PANTHER" id="PTHR47550:SF1">
    <property type="entry name" value="DUAL SPECIFICITY PROTEIN PHOSPHATASE PPS1"/>
    <property type="match status" value="1"/>
</dbReference>
<feature type="domain" description="Tyrosine-protein phosphatase" evidence="4">
    <location>
        <begin position="573"/>
        <end position="731"/>
    </location>
</feature>
<protein>
    <submittedName>
        <fullName evidence="6">Dual specificity protein phosphatase PPS1</fullName>
    </submittedName>
</protein>
<dbReference type="OrthoDB" id="273181at2759"/>
<name>A0A6A6HQM2_VIRVR</name>
<accession>A0A6A6HQM2</accession>
<dbReference type="InterPro" id="IPR000387">
    <property type="entry name" value="Tyr_Pase_dom"/>
</dbReference>
<dbReference type="PANTHER" id="PTHR47550">
    <property type="entry name" value="DUAL SPECIFICITY PROTEIN PHOSPHATASE PPS1"/>
    <property type="match status" value="1"/>
</dbReference>
<feature type="domain" description="Tyrosine specific protein phosphatases" evidence="5">
    <location>
        <begin position="451"/>
        <end position="504"/>
    </location>
</feature>
<reference evidence="6" key="1">
    <citation type="journal article" date="2020" name="Stud. Mycol.">
        <title>101 Dothideomycetes genomes: a test case for predicting lifestyles and emergence of pathogens.</title>
        <authorList>
            <person name="Haridas S."/>
            <person name="Albert R."/>
            <person name="Binder M."/>
            <person name="Bloem J."/>
            <person name="Labutti K."/>
            <person name="Salamov A."/>
            <person name="Andreopoulos B."/>
            <person name="Baker S."/>
            <person name="Barry K."/>
            <person name="Bills G."/>
            <person name="Bluhm B."/>
            <person name="Cannon C."/>
            <person name="Castanera R."/>
            <person name="Culley D."/>
            <person name="Daum C."/>
            <person name="Ezra D."/>
            <person name="Gonzalez J."/>
            <person name="Henrissat B."/>
            <person name="Kuo A."/>
            <person name="Liang C."/>
            <person name="Lipzen A."/>
            <person name="Lutzoni F."/>
            <person name="Magnuson J."/>
            <person name="Mondo S."/>
            <person name="Nolan M."/>
            <person name="Ohm R."/>
            <person name="Pangilinan J."/>
            <person name="Park H.-J."/>
            <person name="Ramirez L."/>
            <person name="Alfaro M."/>
            <person name="Sun H."/>
            <person name="Tritt A."/>
            <person name="Yoshinaga Y."/>
            <person name="Zwiers L.-H."/>
            <person name="Turgeon B."/>
            <person name="Goodwin S."/>
            <person name="Spatafora J."/>
            <person name="Crous P."/>
            <person name="Grigoriev I."/>
        </authorList>
    </citation>
    <scope>NUCLEOTIDE SEQUENCE</scope>
    <source>
        <strain evidence="6">Tuck. ex Michener</strain>
    </source>
</reference>
<keyword evidence="1" id="KW-0378">Hydrolase</keyword>
<dbReference type="InterPro" id="IPR016130">
    <property type="entry name" value="Tyr_Pase_AS"/>
</dbReference>
<gene>
    <name evidence="6" type="ORF">EV356DRAFT_495956</name>
</gene>
<dbReference type="PROSITE" id="PS50054">
    <property type="entry name" value="TYR_PHOSPHATASE_DUAL"/>
    <property type="match status" value="1"/>
</dbReference>
<feature type="region of interest" description="Disordered" evidence="3">
    <location>
        <begin position="1"/>
        <end position="64"/>
    </location>
</feature>
<organism evidence="6 7">
    <name type="scientific">Viridothelium virens</name>
    <name type="common">Speckled blister lichen</name>
    <name type="synonym">Trypethelium virens</name>
    <dbReference type="NCBI Taxonomy" id="1048519"/>
    <lineage>
        <taxon>Eukaryota</taxon>
        <taxon>Fungi</taxon>
        <taxon>Dikarya</taxon>
        <taxon>Ascomycota</taxon>
        <taxon>Pezizomycotina</taxon>
        <taxon>Dothideomycetes</taxon>
        <taxon>Dothideomycetes incertae sedis</taxon>
        <taxon>Trypetheliales</taxon>
        <taxon>Trypetheliaceae</taxon>
        <taxon>Viridothelium</taxon>
    </lineage>
</organism>
<dbReference type="InterPro" id="IPR029021">
    <property type="entry name" value="Prot-tyrosine_phosphatase-like"/>
</dbReference>
<evidence type="ECO:0000256" key="3">
    <source>
        <dbReference type="SAM" id="MobiDB-lite"/>
    </source>
</evidence>
<dbReference type="GO" id="GO:0008138">
    <property type="term" value="F:protein tyrosine/serine/threonine phosphatase activity"/>
    <property type="evidence" value="ECO:0007669"/>
    <property type="project" value="InterPro"/>
</dbReference>
<evidence type="ECO:0000313" key="6">
    <source>
        <dbReference type="EMBL" id="KAF2240088.1"/>
    </source>
</evidence>
<feature type="compositionally biased region" description="Pro residues" evidence="3">
    <location>
        <begin position="44"/>
        <end position="60"/>
    </location>
</feature>
<feature type="domain" description="Tyrosine specific protein phosphatases" evidence="5">
    <location>
        <begin position="650"/>
        <end position="718"/>
    </location>
</feature>
<dbReference type="InterPro" id="IPR047949">
    <property type="entry name" value="PPS1_DSP"/>
</dbReference>
<dbReference type="InterPro" id="IPR000340">
    <property type="entry name" value="Dual-sp_phosphatase_cat-dom"/>
</dbReference>
<sequence length="760" mass="84196">MATIFERVQDVPARSATPPPHLSLNTSSRGTPAPVPNKHIPICSPGPRPVGRPDTPPASPPSATSIIETSSLLFPPDAYPKLSNDPPIYSLTASNLAAALEHTSTQPLPDPRQVFPWLHGLHADNQIQLAFFTARRKSLRRAPKCIRGITIVKAGGDLSTSKLKGSIGPDELLHCARTSSPQSPRSPRSEEREEEEMANFLEIDPRDGFGVRNFQIQACKMATVSDIVVYGDEAVDREEIQLLAGKIARAQRAWREKSETVSFSGEHIFNTFVVTDPFSRFEEAHKDIVAIDSQGNMTGKVMDFFHRERLEMCEMSKATEISPNVFLGPTPDPTFDPSDGDSNYDFLIEASDLAQIPDTNTLQTLESLLDEPDHGVIQLEFPSSGSIMPPKWLHAEVDGLLDTCRWIYNLANPSAATPPASSPVSPTTIPASTEILRDADGDSIMLSSPASVFLPPVKSSPRPRKILIHCSDGYTESTLLALAYYMYAHGVPTHAAWLQLHRDRQRNFFAYPSDVTLLSSIQPRILQESPVCSPSPLNRVDSLLGSCATASVGLDIERLTEEPAWLSRMDGSLPSRILPYMYLGNLGHANNPQLLKELGIGRILSVGEPVNWRGEMESLASGEVGPGGWRKEDLLFIDRVQDNGVDPLTEEFGRCLEFIEQGKKDGTATLVHCRVGVSRSATICIAEVMNETGLSFPRAYCFVRARRLNVIIQPHLRFCYELLKWEEYQHQRRGEPVRRELEWATIAREIALMNKPYSRQ</sequence>
<evidence type="ECO:0000256" key="1">
    <source>
        <dbReference type="ARBA" id="ARBA00022801"/>
    </source>
</evidence>
<evidence type="ECO:0000259" key="4">
    <source>
        <dbReference type="PROSITE" id="PS50054"/>
    </source>
</evidence>
<dbReference type="SUPFAM" id="SSF52799">
    <property type="entry name" value="(Phosphotyrosine protein) phosphatases II"/>
    <property type="match status" value="2"/>
</dbReference>
<evidence type="ECO:0000259" key="5">
    <source>
        <dbReference type="PROSITE" id="PS50056"/>
    </source>
</evidence>
<dbReference type="InterPro" id="IPR020422">
    <property type="entry name" value="TYR_PHOSPHATASE_DUAL_dom"/>
</dbReference>
<dbReference type="GO" id="GO:0033260">
    <property type="term" value="P:nuclear DNA replication"/>
    <property type="evidence" value="ECO:0007669"/>
    <property type="project" value="InterPro"/>
</dbReference>
<evidence type="ECO:0000313" key="7">
    <source>
        <dbReference type="Proteomes" id="UP000800092"/>
    </source>
</evidence>
<dbReference type="SMART" id="SM00195">
    <property type="entry name" value="DSPc"/>
    <property type="match status" value="1"/>
</dbReference>
<dbReference type="EMBL" id="ML991771">
    <property type="protein sequence ID" value="KAF2240088.1"/>
    <property type="molecule type" value="Genomic_DNA"/>
</dbReference>